<comment type="caution">
    <text evidence="1">The sequence shown here is derived from an EMBL/GenBank/DDBJ whole genome shotgun (WGS) entry which is preliminary data.</text>
</comment>
<accession>A0ABS3FTP0</accession>
<keyword evidence="2" id="KW-1185">Reference proteome</keyword>
<protein>
    <submittedName>
        <fullName evidence="1">Uncharacterized protein</fullName>
    </submittedName>
</protein>
<dbReference type="Proteomes" id="UP000664844">
    <property type="component" value="Unassembled WGS sequence"/>
</dbReference>
<proteinExistence type="predicted"/>
<sequence length="94" mass="10541">FRSLAEVKIAEALDRAGVLFFPNATARLTTAEGRTNQTPHFLVCSDGKLGILVVNREEDEVETDRLLQSQGILIIHHYPVTECTEESDRVVLEF</sequence>
<name>A0ABS3FTP0_9CYAN</name>
<evidence type="ECO:0000313" key="2">
    <source>
        <dbReference type="Proteomes" id="UP000664844"/>
    </source>
</evidence>
<evidence type="ECO:0000313" key="1">
    <source>
        <dbReference type="EMBL" id="MBO0350489.1"/>
    </source>
</evidence>
<feature type="non-terminal residue" evidence="1">
    <location>
        <position position="1"/>
    </location>
</feature>
<organism evidence="1 2">
    <name type="scientific">Phormidium pseudopriestleyi FRX01</name>
    <dbReference type="NCBI Taxonomy" id="1759528"/>
    <lineage>
        <taxon>Bacteria</taxon>
        <taxon>Bacillati</taxon>
        <taxon>Cyanobacteriota</taxon>
        <taxon>Cyanophyceae</taxon>
        <taxon>Oscillatoriophycideae</taxon>
        <taxon>Oscillatoriales</taxon>
        <taxon>Oscillatoriaceae</taxon>
        <taxon>Phormidium</taxon>
    </lineage>
</organism>
<reference evidence="1 2" key="1">
    <citation type="submission" date="2021-03" db="EMBL/GenBank/DDBJ databases">
        <title>Metabolic Capacity of the Antarctic Cyanobacterium Phormidium pseudopriestleyi that Sustains Oxygenic Photosynthesis in the Presence of Hydrogen Sulfide.</title>
        <authorList>
            <person name="Lumian J.E."/>
            <person name="Jungblut A.D."/>
            <person name="Dillon M.L."/>
            <person name="Hawes I."/>
            <person name="Doran P.T."/>
            <person name="Mackey T.J."/>
            <person name="Dick G.J."/>
            <person name="Grettenberger C.L."/>
            <person name="Sumner D.Y."/>
        </authorList>
    </citation>
    <scope>NUCLEOTIDE SEQUENCE [LARGE SCALE GENOMIC DNA]</scope>
    <source>
        <strain evidence="1 2">FRX01</strain>
    </source>
</reference>
<gene>
    <name evidence="1" type="ORF">J0895_15575</name>
</gene>
<dbReference type="EMBL" id="JAFLQW010000413">
    <property type="protein sequence ID" value="MBO0350489.1"/>
    <property type="molecule type" value="Genomic_DNA"/>
</dbReference>